<dbReference type="Proteomes" id="UP000189677">
    <property type="component" value="Chromosome"/>
</dbReference>
<dbReference type="OrthoDB" id="9178552at2"/>
<organism evidence="2 3">
    <name type="scientific">Streptomyces niveus</name>
    <name type="common">Streptomyces spheroides</name>
    <dbReference type="NCBI Taxonomy" id="193462"/>
    <lineage>
        <taxon>Bacteria</taxon>
        <taxon>Bacillati</taxon>
        <taxon>Actinomycetota</taxon>
        <taxon>Actinomycetes</taxon>
        <taxon>Kitasatosporales</taxon>
        <taxon>Streptomycetaceae</taxon>
        <taxon>Streptomyces</taxon>
    </lineage>
</organism>
<evidence type="ECO:0000313" key="3">
    <source>
        <dbReference type="Proteomes" id="UP000189677"/>
    </source>
</evidence>
<dbReference type="AlphaFoldDB" id="A0A1U9QU54"/>
<evidence type="ECO:0000256" key="1">
    <source>
        <dbReference type="SAM" id="MobiDB-lite"/>
    </source>
</evidence>
<feature type="region of interest" description="Disordered" evidence="1">
    <location>
        <begin position="103"/>
        <end position="173"/>
    </location>
</feature>
<reference evidence="2 3" key="1">
    <citation type="submission" date="2016-11" db="EMBL/GenBank/DDBJ databases">
        <title>Complete genome sequence of Streptomyces niveus SCSIO 3406.</title>
        <authorList>
            <person name="Zhu Q."/>
            <person name="Cheng W."/>
            <person name="Song Y."/>
            <person name="Li Q."/>
            <person name="Ju J."/>
        </authorList>
    </citation>
    <scope>NUCLEOTIDE SEQUENCE [LARGE SCALE GENOMIC DNA]</scope>
    <source>
        <strain evidence="2 3">SCSIO 3406</strain>
    </source>
</reference>
<protein>
    <recommendedName>
        <fullName evidence="4">Helix-turn-helix domain-containing protein</fullName>
    </recommendedName>
</protein>
<name>A0A1U9QU54_STRNV</name>
<dbReference type="KEGG" id="snw:BBN63_14950"/>
<proteinExistence type="predicted"/>
<dbReference type="EMBL" id="CP018047">
    <property type="protein sequence ID" value="AQU67351.1"/>
    <property type="molecule type" value="Genomic_DNA"/>
</dbReference>
<accession>A0A1U9QU54</accession>
<keyword evidence="3" id="KW-1185">Reference proteome</keyword>
<evidence type="ECO:0008006" key="4">
    <source>
        <dbReference type="Google" id="ProtNLM"/>
    </source>
</evidence>
<sequence>MRIHRTAPTRSYSTFTNALLRDRSISWCAAGVLMYLLSLPSGARASIRSLAEQRKEGRARIADALTDLERSGYLCRVLVKDRKSGELSTVYEVFDRPYLDRVTAEPAEDGQNPASGEGTSGDTGSLPTGVKTGEQEPPSPERAERDQGSGSGPDPDREPVPVRKRRLPKVTVPEQLRSATELLLTLGRRDPRLTLGTAEAVRLAPLVGEWREAGASDAQLREALTGGLPVRVLSAPGILADRLRRKMPTRPPRPAPPAPRAECEDCGVPLTPSGACHACTPGPPPPETHAFAAAARRGRALAREALTGGVLPSGACAAM</sequence>
<dbReference type="RefSeq" id="WP_078075908.1">
    <property type="nucleotide sequence ID" value="NZ_CP018047.1"/>
</dbReference>
<evidence type="ECO:0000313" key="2">
    <source>
        <dbReference type="EMBL" id="AQU67351.1"/>
    </source>
</evidence>
<gene>
    <name evidence="2" type="ORF">BBN63_14950</name>
</gene>